<proteinExistence type="predicted"/>
<name>A0A0C3QG29_9AGAM</name>
<dbReference type="Proteomes" id="UP000054248">
    <property type="component" value="Unassembled WGS sequence"/>
</dbReference>
<organism evidence="1 2">
    <name type="scientific">Tulasnella calospora MUT 4182</name>
    <dbReference type="NCBI Taxonomy" id="1051891"/>
    <lineage>
        <taxon>Eukaryota</taxon>
        <taxon>Fungi</taxon>
        <taxon>Dikarya</taxon>
        <taxon>Basidiomycota</taxon>
        <taxon>Agaricomycotina</taxon>
        <taxon>Agaricomycetes</taxon>
        <taxon>Cantharellales</taxon>
        <taxon>Tulasnellaceae</taxon>
        <taxon>Tulasnella</taxon>
    </lineage>
</organism>
<evidence type="ECO:0000313" key="1">
    <source>
        <dbReference type="EMBL" id="KIO24329.1"/>
    </source>
</evidence>
<gene>
    <name evidence="1" type="ORF">M407DRAFT_244490</name>
</gene>
<dbReference type="HOGENOM" id="CLU_2348218_0_0_1"/>
<evidence type="ECO:0000313" key="2">
    <source>
        <dbReference type="Proteomes" id="UP000054248"/>
    </source>
</evidence>
<dbReference type="EMBL" id="KN823063">
    <property type="protein sequence ID" value="KIO24329.1"/>
    <property type="molecule type" value="Genomic_DNA"/>
</dbReference>
<keyword evidence="2" id="KW-1185">Reference proteome</keyword>
<protein>
    <submittedName>
        <fullName evidence="1">Uncharacterized protein</fullName>
    </submittedName>
</protein>
<sequence>MTRIEAVLAVPGYGFGGSDGTEPIAGGGEVGALVTRGRGGGGAAAGAGAAAVALEGIAKSKVYPKAGELAYLRVELSSRPHSFSIIASCSLSQSRRV</sequence>
<accession>A0A0C3QG29</accession>
<reference evidence="2" key="2">
    <citation type="submission" date="2015-01" db="EMBL/GenBank/DDBJ databases">
        <title>Evolutionary Origins and Diversification of the Mycorrhizal Mutualists.</title>
        <authorList>
            <consortium name="DOE Joint Genome Institute"/>
            <consortium name="Mycorrhizal Genomics Consortium"/>
            <person name="Kohler A."/>
            <person name="Kuo A."/>
            <person name="Nagy L.G."/>
            <person name="Floudas D."/>
            <person name="Copeland A."/>
            <person name="Barry K.W."/>
            <person name="Cichocki N."/>
            <person name="Veneault-Fourrey C."/>
            <person name="LaButti K."/>
            <person name="Lindquist E.A."/>
            <person name="Lipzen A."/>
            <person name="Lundell T."/>
            <person name="Morin E."/>
            <person name="Murat C."/>
            <person name="Riley R."/>
            <person name="Ohm R."/>
            <person name="Sun H."/>
            <person name="Tunlid A."/>
            <person name="Henrissat B."/>
            <person name="Grigoriev I.V."/>
            <person name="Hibbett D.S."/>
            <person name="Martin F."/>
        </authorList>
    </citation>
    <scope>NUCLEOTIDE SEQUENCE [LARGE SCALE GENOMIC DNA]</scope>
    <source>
        <strain evidence="2">MUT 4182</strain>
    </source>
</reference>
<dbReference type="AlphaFoldDB" id="A0A0C3QG29"/>
<reference evidence="1 2" key="1">
    <citation type="submission" date="2014-04" db="EMBL/GenBank/DDBJ databases">
        <authorList>
            <consortium name="DOE Joint Genome Institute"/>
            <person name="Kuo A."/>
            <person name="Girlanda M."/>
            <person name="Perotto S."/>
            <person name="Kohler A."/>
            <person name="Nagy L.G."/>
            <person name="Floudas D."/>
            <person name="Copeland A."/>
            <person name="Barry K.W."/>
            <person name="Cichocki N."/>
            <person name="Veneault-Fourrey C."/>
            <person name="LaButti K."/>
            <person name="Lindquist E.A."/>
            <person name="Lipzen A."/>
            <person name="Lundell T."/>
            <person name="Morin E."/>
            <person name="Murat C."/>
            <person name="Sun H."/>
            <person name="Tunlid A."/>
            <person name="Henrissat B."/>
            <person name="Grigoriev I.V."/>
            <person name="Hibbett D.S."/>
            <person name="Martin F."/>
            <person name="Nordberg H.P."/>
            <person name="Cantor M.N."/>
            <person name="Hua S.X."/>
        </authorList>
    </citation>
    <scope>NUCLEOTIDE SEQUENCE [LARGE SCALE GENOMIC DNA]</scope>
    <source>
        <strain evidence="1 2">MUT 4182</strain>
    </source>
</reference>